<dbReference type="PROSITE" id="PS51144">
    <property type="entry name" value="ALPHA_CA_2"/>
    <property type="match status" value="2"/>
</dbReference>
<accession>A0A5N6RIY9</accession>
<evidence type="ECO:0000256" key="11">
    <source>
        <dbReference type="ARBA" id="ARBA00048348"/>
    </source>
</evidence>
<dbReference type="InterPro" id="IPR023561">
    <property type="entry name" value="Carbonic_anhydrase_a-class"/>
</dbReference>
<dbReference type="InterPro" id="IPR001148">
    <property type="entry name" value="CA_dom"/>
</dbReference>
<gene>
    <name evidence="14" type="ORF">FH972_016776</name>
</gene>
<dbReference type="InterPro" id="IPR036398">
    <property type="entry name" value="CA_dom_sf"/>
</dbReference>
<dbReference type="GO" id="GO:0009570">
    <property type="term" value="C:chloroplast stroma"/>
    <property type="evidence" value="ECO:0007669"/>
    <property type="project" value="UniProtKB-SubCell"/>
</dbReference>
<dbReference type="SUPFAM" id="SSF51069">
    <property type="entry name" value="Carbonic anhydrase"/>
    <property type="match status" value="2"/>
</dbReference>
<feature type="domain" description="Alpha-carbonic anhydrase" evidence="13">
    <location>
        <begin position="32"/>
        <end position="262"/>
    </location>
</feature>
<evidence type="ECO:0000256" key="1">
    <source>
        <dbReference type="ARBA" id="ARBA00001947"/>
    </source>
</evidence>
<proteinExistence type="inferred from homology"/>
<dbReference type="Gene3D" id="3.10.200.10">
    <property type="entry name" value="Alpha carbonic anhydrase"/>
    <property type="match status" value="2"/>
</dbReference>
<evidence type="ECO:0000256" key="7">
    <source>
        <dbReference type="ARBA" id="ARBA00022729"/>
    </source>
</evidence>
<keyword evidence="6" id="KW-0479">Metal-binding</keyword>
<evidence type="ECO:0000256" key="8">
    <source>
        <dbReference type="ARBA" id="ARBA00022833"/>
    </source>
</evidence>
<evidence type="ECO:0000256" key="2">
    <source>
        <dbReference type="ARBA" id="ARBA00002904"/>
    </source>
</evidence>
<feature type="domain" description="Alpha-carbonic anhydrase" evidence="13">
    <location>
        <begin position="309"/>
        <end position="541"/>
    </location>
</feature>
<dbReference type="OrthoDB" id="429145at2759"/>
<protein>
    <recommendedName>
        <fullName evidence="5">carbonic anhydrase</fullName>
        <ecNumber evidence="5">4.2.1.1</ecNumber>
    </recommendedName>
</protein>
<dbReference type="Proteomes" id="UP000327013">
    <property type="component" value="Chromosome 7"/>
</dbReference>
<keyword evidence="10" id="KW-0456">Lyase</keyword>
<keyword evidence="8" id="KW-0862">Zinc</keyword>
<keyword evidence="15" id="KW-1185">Reference proteome</keyword>
<reference evidence="14 15" key="1">
    <citation type="submission" date="2019-06" db="EMBL/GenBank/DDBJ databases">
        <title>A chromosomal-level reference genome of Carpinus fangiana (Coryloideae, Betulaceae).</title>
        <authorList>
            <person name="Yang X."/>
            <person name="Wang Z."/>
            <person name="Zhang L."/>
            <person name="Hao G."/>
            <person name="Liu J."/>
            <person name="Yang Y."/>
        </authorList>
    </citation>
    <scope>NUCLEOTIDE SEQUENCE [LARGE SCALE GENOMIC DNA]</scope>
    <source>
        <strain evidence="14">Cfa_2016G</strain>
        <tissue evidence="14">Leaf</tissue>
    </source>
</reference>
<evidence type="ECO:0000256" key="6">
    <source>
        <dbReference type="ARBA" id="ARBA00022723"/>
    </source>
</evidence>
<dbReference type="GO" id="GO:0006730">
    <property type="term" value="P:one-carbon metabolic process"/>
    <property type="evidence" value="ECO:0007669"/>
    <property type="project" value="TreeGrafter"/>
</dbReference>
<evidence type="ECO:0000313" key="14">
    <source>
        <dbReference type="EMBL" id="KAE8098735.1"/>
    </source>
</evidence>
<comment type="cofactor">
    <cofactor evidence="1">
        <name>Zn(2+)</name>
        <dbReference type="ChEBI" id="CHEBI:29105"/>
    </cofactor>
</comment>
<feature type="signal peptide" evidence="12">
    <location>
        <begin position="1"/>
        <end position="30"/>
    </location>
</feature>
<keyword evidence="9" id="KW-0325">Glycoprotein</keyword>
<dbReference type="EMBL" id="CM017327">
    <property type="protein sequence ID" value="KAE8098735.1"/>
    <property type="molecule type" value="Genomic_DNA"/>
</dbReference>
<evidence type="ECO:0000256" key="5">
    <source>
        <dbReference type="ARBA" id="ARBA00012925"/>
    </source>
</evidence>
<sequence>MMIFFQTNPTTIFVFLISLILSSHNSEVDAETQFSYIEGSGTGPEDWGQLDPDWIACGNGTMQSPIDIQQVQVSPTLGELQRHYKPAPAVLVNSGHDIAVEWTRDAGKIIINGTDYQLQQCHWHSPSEHTFNGTRYDLEIHVVHNSSTGKIAVVGILYKFGRPDPFLAMLYNQIRTTGSGEERNLGIINPEDIMFDSKEYYRYKGSLTTPPCSENVTWTILKKVKTVSTIQVKALREALDEGNESNARPTQDTNGRLVQLYCKKSSKQQAAMMIFFQTNPTTIFVFLLSLILSSHHFSTALESEVDDEIPFTYTEGSGKGPKKWGQIDPHWKVCGNGKMQSPIDILDKRVQVFPSLGKLKRDYKPAPAVVMNRGHDIAVKWKQDAGKININGTNYKLRQCHWHSPSEHTFNGSRYDLELHVVHKSSGGKLAVVGIVYKYGHPDPFLSKLFHHIKSVGREEERELGIINPGVIKFGSRKYYRYIGSLTVPPCTEGVIWTIVKKVRTVSREQVYALREAIHDGFEANARPTQQSGGIAVEFYSPRENGGST</sequence>
<organism evidence="14 15">
    <name type="scientific">Carpinus fangiana</name>
    <dbReference type="NCBI Taxonomy" id="176857"/>
    <lineage>
        <taxon>Eukaryota</taxon>
        <taxon>Viridiplantae</taxon>
        <taxon>Streptophyta</taxon>
        <taxon>Embryophyta</taxon>
        <taxon>Tracheophyta</taxon>
        <taxon>Spermatophyta</taxon>
        <taxon>Magnoliopsida</taxon>
        <taxon>eudicotyledons</taxon>
        <taxon>Gunneridae</taxon>
        <taxon>Pentapetalae</taxon>
        <taxon>rosids</taxon>
        <taxon>fabids</taxon>
        <taxon>Fagales</taxon>
        <taxon>Betulaceae</taxon>
        <taxon>Carpinus</taxon>
    </lineage>
</organism>
<dbReference type="EC" id="4.2.1.1" evidence="5"/>
<dbReference type="SMART" id="SM01057">
    <property type="entry name" value="Carb_anhydrase"/>
    <property type="match status" value="2"/>
</dbReference>
<dbReference type="GO" id="GO:0008270">
    <property type="term" value="F:zinc ion binding"/>
    <property type="evidence" value="ECO:0007669"/>
    <property type="project" value="InterPro"/>
</dbReference>
<comment type="function">
    <text evidence="2">Reversible hydration of carbon dioxide.</text>
</comment>
<evidence type="ECO:0000256" key="12">
    <source>
        <dbReference type="SAM" id="SignalP"/>
    </source>
</evidence>
<dbReference type="AlphaFoldDB" id="A0A5N6RIY9"/>
<evidence type="ECO:0000256" key="10">
    <source>
        <dbReference type="ARBA" id="ARBA00023239"/>
    </source>
</evidence>
<evidence type="ECO:0000256" key="3">
    <source>
        <dbReference type="ARBA" id="ARBA00004470"/>
    </source>
</evidence>
<dbReference type="PANTHER" id="PTHR18952:SF271">
    <property type="entry name" value="ALPHA CARBONIC ANHYDRASE 4-RELATED"/>
    <property type="match status" value="1"/>
</dbReference>
<feature type="chain" id="PRO_5024313635" description="carbonic anhydrase" evidence="12">
    <location>
        <begin position="31"/>
        <end position="549"/>
    </location>
</feature>
<dbReference type="GO" id="GO:0004089">
    <property type="term" value="F:carbonate dehydratase activity"/>
    <property type="evidence" value="ECO:0007669"/>
    <property type="project" value="UniProtKB-EC"/>
</dbReference>
<keyword evidence="7 12" id="KW-0732">Signal</keyword>
<evidence type="ECO:0000313" key="15">
    <source>
        <dbReference type="Proteomes" id="UP000327013"/>
    </source>
</evidence>
<comment type="subcellular location">
    <subcellularLocation>
        <location evidence="3">Plastid</location>
        <location evidence="3">Chloroplast stroma</location>
    </subcellularLocation>
</comment>
<evidence type="ECO:0000256" key="4">
    <source>
        <dbReference type="ARBA" id="ARBA00006365"/>
    </source>
</evidence>
<comment type="catalytic activity">
    <reaction evidence="11">
        <text>hydrogencarbonate + H(+) = CO2 + H2O</text>
        <dbReference type="Rhea" id="RHEA:10748"/>
        <dbReference type="ChEBI" id="CHEBI:15377"/>
        <dbReference type="ChEBI" id="CHEBI:15378"/>
        <dbReference type="ChEBI" id="CHEBI:16526"/>
        <dbReference type="ChEBI" id="CHEBI:17544"/>
        <dbReference type="EC" id="4.2.1.1"/>
    </reaction>
</comment>
<evidence type="ECO:0000256" key="9">
    <source>
        <dbReference type="ARBA" id="ARBA00023180"/>
    </source>
</evidence>
<evidence type="ECO:0000259" key="13">
    <source>
        <dbReference type="PROSITE" id="PS51144"/>
    </source>
</evidence>
<comment type="similarity">
    <text evidence="4">Belongs to the alpha-class carbonic anhydrase family.</text>
</comment>
<dbReference type="CDD" id="cd03124">
    <property type="entry name" value="alpha_CA_prokaryotic_like"/>
    <property type="match status" value="2"/>
</dbReference>
<dbReference type="Pfam" id="PF00194">
    <property type="entry name" value="Carb_anhydrase"/>
    <property type="match status" value="2"/>
</dbReference>
<dbReference type="FunFam" id="3.10.200.10:FF:000007">
    <property type="entry name" value="Alpha carbonic anhydrase 3"/>
    <property type="match status" value="1"/>
</dbReference>
<name>A0A5N6RIY9_9ROSI</name>
<dbReference type="InterPro" id="IPR041891">
    <property type="entry name" value="Alpha_CA_prokaryot-like"/>
</dbReference>
<dbReference type="PANTHER" id="PTHR18952">
    <property type="entry name" value="CARBONIC ANHYDRASE"/>
    <property type="match status" value="1"/>
</dbReference>